<evidence type="ECO:0000256" key="1">
    <source>
        <dbReference type="SAM" id="Phobius"/>
    </source>
</evidence>
<organism evidence="2 3">
    <name type="scientific">Pseudallescheria apiosperma</name>
    <name type="common">Scedosporium apiospermum</name>
    <dbReference type="NCBI Taxonomy" id="563466"/>
    <lineage>
        <taxon>Eukaryota</taxon>
        <taxon>Fungi</taxon>
        <taxon>Dikarya</taxon>
        <taxon>Ascomycota</taxon>
        <taxon>Pezizomycotina</taxon>
        <taxon>Sordariomycetes</taxon>
        <taxon>Hypocreomycetidae</taxon>
        <taxon>Microascales</taxon>
        <taxon>Microascaceae</taxon>
        <taxon>Scedosporium</taxon>
    </lineage>
</organism>
<dbReference type="InterPro" id="IPR021514">
    <property type="entry name" value="DUF3176"/>
</dbReference>
<dbReference type="AlphaFoldDB" id="A0A084G0M6"/>
<dbReference type="HOGENOM" id="CLU_029269_0_0_1"/>
<dbReference type="OrthoDB" id="5242705at2759"/>
<reference evidence="2 3" key="1">
    <citation type="journal article" date="2014" name="Genome Announc.">
        <title>Draft genome sequence of the pathogenic fungus Scedosporium apiospermum.</title>
        <authorList>
            <person name="Vandeputte P."/>
            <person name="Ghamrawi S."/>
            <person name="Rechenmann M."/>
            <person name="Iltis A."/>
            <person name="Giraud S."/>
            <person name="Fleury M."/>
            <person name="Thornton C."/>
            <person name="Delhaes L."/>
            <person name="Meyer W."/>
            <person name="Papon N."/>
            <person name="Bouchara J.P."/>
        </authorList>
    </citation>
    <scope>NUCLEOTIDE SEQUENCE [LARGE SCALE GENOMIC DNA]</scope>
    <source>
        <strain evidence="2 3">IHEM 14462</strain>
    </source>
</reference>
<comment type="caution">
    <text evidence="2">The sequence shown here is derived from an EMBL/GenBank/DDBJ whole genome shotgun (WGS) entry which is preliminary data.</text>
</comment>
<dbReference type="RefSeq" id="XP_016640687.1">
    <property type="nucleotide sequence ID" value="XM_016789656.1"/>
</dbReference>
<dbReference type="VEuPathDB" id="FungiDB:SAPIO_CDS7885"/>
<dbReference type="GeneID" id="27726957"/>
<accession>A0A084G0M6</accession>
<dbReference type="PANTHER" id="PTHR35394">
    <property type="entry name" value="DUF3176 DOMAIN-CONTAINING PROTEIN"/>
    <property type="match status" value="1"/>
</dbReference>
<keyword evidence="3" id="KW-1185">Reference proteome</keyword>
<keyword evidence="1" id="KW-0812">Transmembrane</keyword>
<name>A0A084G0M6_PSEDA</name>
<evidence type="ECO:0000313" key="2">
    <source>
        <dbReference type="EMBL" id="KEZ40888.1"/>
    </source>
</evidence>
<feature type="transmembrane region" description="Helical" evidence="1">
    <location>
        <begin position="56"/>
        <end position="86"/>
    </location>
</feature>
<gene>
    <name evidence="2" type="ORF">SAPIO_CDS7885</name>
</gene>
<dbReference type="Proteomes" id="UP000028545">
    <property type="component" value="Unassembled WGS sequence"/>
</dbReference>
<feature type="transmembrane region" description="Helical" evidence="1">
    <location>
        <begin position="158"/>
        <end position="191"/>
    </location>
</feature>
<protein>
    <submittedName>
        <fullName evidence="2">Uncharacterized protein</fullName>
    </submittedName>
</protein>
<dbReference type="KEGG" id="sapo:SAPIO_CDS7885"/>
<dbReference type="PANTHER" id="PTHR35394:SF5">
    <property type="entry name" value="DUF3176 DOMAIN-CONTAINING PROTEIN"/>
    <property type="match status" value="1"/>
</dbReference>
<keyword evidence="1" id="KW-0472">Membrane</keyword>
<keyword evidence="1" id="KW-1133">Transmembrane helix</keyword>
<proteinExistence type="predicted"/>
<dbReference type="EMBL" id="JOWA01000112">
    <property type="protein sequence ID" value="KEZ40888.1"/>
    <property type="molecule type" value="Genomic_DNA"/>
</dbReference>
<feature type="transmembrane region" description="Helical" evidence="1">
    <location>
        <begin position="111"/>
        <end position="137"/>
    </location>
</feature>
<evidence type="ECO:0000313" key="3">
    <source>
        <dbReference type="Proteomes" id="UP000028545"/>
    </source>
</evidence>
<dbReference type="Pfam" id="PF11374">
    <property type="entry name" value="DUF3176"/>
    <property type="match status" value="1"/>
</dbReference>
<sequence>MQAHNHEEELWSHTADSGPMASPTAMLHGAEPQVHPFLPYKHDVVIYQDRSLLRPVLVLLASCWIWETVSFLAAGAFFGIFLWLLFKYDGKLVETWADNGPISGLFKTLPAAISFLATLMRGAMLYPVLSAMGQLKWHHFRRTRPMYDFEVIDKATRGYLGCVFQLLSGTALHMFSVGSIIILGTILLGPFLQNAVQTHNRFYSNTTMGDPNAVLAVSNRYEYPGVQPNETVTDIDTRVVRKPGLLEYGISEAGNVATSFTTSLFNDPVYARLAMSVNESIPENSSFKGEEPTLAVLAHVVNATGTFKSTSEYLLHNNRTLFDIRSRPNDDVHLAEPSTCTFNGTVRPCNYTIQRSAHRGLQQLLTLFLNMASGWTPDGPIQKLRELDFSNPKAEMFWSSLVDQFELGVDEPLVETMFIFLDRVAQFTTNRIRAASNASEFGEARTLVATAWRTRKEELWKNSQAAVLYHGFSDNGPRDEVPILTVAEMERAAKATYARLEDDGTRVKLKIMG</sequence>